<evidence type="ECO:0000256" key="1">
    <source>
        <dbReference type="ARBA" id="ARBA00006484"/>
    </source>
</evidence>
<sequence length="246" mass="25024">MQRLQNKVALVTGGSRGIGAAIVKRLAAEGAAVAFTFVHNEAKAQEVVAQVVADGGRAIAIKADNTNAAELTAAVDKAAAQLGALDILVNNAGIFSAKPVDAYSLAEFDEMMSVNVRAVFIAVQAALKHLPAGGRIVTIGSNVSVRPGRPGMSVYAMSKSALIGLTRGLARDLGTRKITVNLVEPGPTDTDMNPATGEKADLLRQAMAIPQYGKASDIAAMVALLASGDGSFATGAVLTVDGGLTA</sequence>
<dbReference type="PRINTS" id="PR00081">
    <property type="entry name" value="GDHRDH"/>
</dbReference>
<evidence type="ECO:0000256" key="2">
    <source>
        <dbReference type="ARBA" id="ARBA00023002"/>
    </source>
</evidence>
<dbReference type="EMBL" id="QTJU01000005">
    <property type="protein sequence ID" value="RFM27413.1"/>
    <property type="molecule type" value="Genomic_DNA"/>
</dbReference>
<dbReference type="SUPFAM" id="SSF51735">
    <property type="entry name" value="NAD(P)-binding Rossmann-fold domains"/>
    <property type="match status" value="1"/>
</dbReference>
<evidence type="ECO:0000313" key="4">
    <source>
        <dbReference type="EMBL" id="RFM27413.1"/>
    </source>
</evidence>
<accession>A0A3E1NHI5</accession>
<keyword evidence="2" id="KW-0560">Oxidoreductase</keyword>
<dbReference type="OrthoDB" id="9803333at2"/>
<dbReference type="Pfam" id="PF13561">
    <property type="entry name" value="adh_short_C2"/>
    <property type="match status" value="1"/>
</dbReference>
<dbReference type="Gene3D" id="3.40.50.720">
    <property type="entry name" value="NAD(P)-binding Rossmann-like Domain"/>
    <property type="match status" value="1"/>
</dbReference>
<dbReference type="PANTHER" id="PTHR43639:SF1">
    <property type="entry name" value="SHORT-CHAIN DEHYDROGENASE_REDUCTASE FAMILY PROTEIN"/>
    <property type="match status" value="1"/>
</dbReference>
<dbReference type="Proteomes" id="UP000261284">
    <property type="component" value="Unassembled WGS sequence"/>
</dbReference>
<dbReference type="InterPro" id="IPR002347">
    <property type="entry name" value="SDR_fam"/>
</dbReference>
<organism evidence="4 5">
    <name type="scientific">Deminuibacter soli</name>
    <dbReference type="NCBI Taxonomy" id="2291815"/>
    <lineage>
        <taxon>Bacteria</taxon>
        <taxon>Pseudomonadati</taxon>
        <taxon>Bacteroidota</taxon>
        <taxon>Chitinophagia</taxon>
        <taxon>Chitinophagales</taxon>
        <taxon>Chitinophagaceae</taxon>
        <taxon>Deminuibacter</taxon>
    </lineage>
</organism>
<evidence type="ECO:0000313" key="5">
    <source>
        <dbReference type="Proteomes" id="UP000261284"/>
    </source>
</evidence>
<dbReference type="PROSITE" id="PS00061">
    <property type="entry name" value="ADH_SHORT"/>
    <property type="match status" value="1"/>
</dbReference>
<dbReference type="InterPro" id="IPR057326">
    <property type="entry name" value="KR_dom"/>
</dbReference>
<dbReference type="InterPro" id="IPR036291">
    <property type="entry name" value="NAD(P)-bd_dom_sf"/>
</dbReference>
<dbReference type="GO" id="GO:0016491">
    <property type="term" value="F:oxidoreductase activity"/>
    <property type="evidence" value="ECO:0007669"/>
    <property type="project" value="UniProtKB-KW"/>
</dbReference>
<dbReference type="RefSeq" id="WP_116848171.1">
    <property type="nucleotide sequence ID" value="NZ_QTJU01000005.1"/>
</dbReference>
<dbReference type="PANTHER" id="PTHR43639">
    <property type="entry name" value="OXIDOREDUCTASE, SHORT-CHAIN DEHYDROGENASE/REDUCTASE FAMILY (AFU_ORTHOLOGUE AFUA_5G02870)"/>
    <property type="match status" value="1"/>
</dbReference>
<dbReference type="PRINTS" id="PR00080">
    <property type="entry name" value="SDRFAMILY"/>
</dbReference>
<dbReference type="SMART" id="SM00822">
    <property type="entry name" value="PKS_KR"/>
    <property type="match status" value="1"/>
</dbReference>
<comment type="caution">
    <text evidence="4">The sequence shown here is derived from an EMBL/GenBank/DDBJ whole genome shotgun (WGS) entry which is preliminary data.</text>
</comment>
<dbReference type="InterPro" id="IPR020904">
    <property type="entry name" value="Sc_DH/Rdtase_CS"/>
</dbReference>
<keyword evidence="5" id="KW-1185">Reference proteome</keyword>
<reference evidence="4 5" key="1">
    <citation type="submission" date="2018-08" db="EMBL/GenBank/DDBJ databases">
        <title>Chitinophagaceae sp. K23C18032701, a novel bacterium isolated from forest soil.</title>
        <authorList>
            <person name="Wang C."/>
        </authorList>
    </citation>
    <scope>NUCLEOTIDE SEQUENCE [LARGE SCALE GENOMIC DNA]</scope>
    <source>
        <strain evidence="4 5">K23C18032701</strain>
    </source>
</reference>
<dbReference type="FunFam" id="3.40.50.720:FF:000084">
    <property type="entry name" value="Short-chain dehydrogenase reductase"/>
    <property type="match status" value="1"/>
</dbReference>
<comment type="similarity">
    <text evidence="1">Belongs to the short-chain dehydrogenases/reductases (SDR) family.</text>
</comment>
<proteinExistence type="inferred from homology"/>
<dbReference type="AlphaFoldDB" id="A0A3E1NHI5"/>
<evidence type="ECO:0000259" key="3">
    <source>
        <dbReference type="SMART" id="SM00822"/>
    </source>
</evidence>
<name>A0A3E1NHI5_9BACT</name>
<feature type="domain" description="Ketoreductase" evidence="3">
    <location>
        <begin position="7"/>
        <end position="188"/>
    </location>
</feature>
<protein>
    <submittedName>
        <fullName evidence="4">3-oxoacyl-ACP reductase FabG</fullName>
    </submittedName>
</protein>
<gene>
    <name evidence="4" type="ORF">DXN05_15450</name>
</gene>